<evidence type="ECO:0000313" key="3">
    <source>
        <dbReference type="Proteomes" id="UP001145050"/>
    </source>
</evidence>
<gene>
    <name evidence="2" type="ORF">NC797_06945</name>
</gene>
<dbReference type="EMBL" id="JAMQKB010000005">
    <property type="protein sequence ID" value="MDC3424244.1"/>
    <property type="molecule type" value="Genomic_DNA"/>
</dbReference>
<dbReference type="PANTHER" id="PTHR35894:SF1">
    <property type="entry name" value="PHOSPHORIBULOKINASE _ URIDINE KINASE FAMILY"/>
    <property type="match status" value="1"/>
</dbReference>
<sequence>MYKSFYSLSKTPFSKELDVKDAFISSSLSEVEARFEYLKQTKGIGLLIGEPGAGKTFSLRRFTSTLHQAQYKVIYFPLSTGSVMDFYQGLAYGLGEEPKFRKTALFRQIQQGIERLYKERRITPVFILDEMHLSKDAFLKDLCLLYNFQMDSVNPFILVIAGLPHLKERLGLNQNRPLTQRIVMRFQINALEREEVPQYIDHHMKLAGSHMPIFQESALEALSLRSQGWPRIINTLATHSLLIGYQQRKEQIDEEVVRLAADEIGL</sequence>
<proteinExistence type="predicted"/>
<feature type="domain" description="AAA+ ATPase" evidence="1">
    <location>
        <begin position="41"/>
        <end position="189"/>
    </location>
</feature>
<protein>
    <submittedName>
        <fullName evidence="2">AAA family ATPase</fullName>
    </submittedName>
</protein>
<organism evidence="2 3">
    <name type="scientific">Terrihalobacillus insolitus</name>
    <dbReference type="NCBI Taxonomy" id="2950438"/>
    <lineage>
        <taxon>Bacteria</taxon>
        <taxon>Bacillati</taxon>
        <taxon>Bacillota</taxon>
        <taxon>Bacilli</taxon>
        <taxon>Bacillales</taxon>
        <taxon>Bacillaceae</taxon>
        <taxon>Terrihalobacillus</taxon>
    </lineage>
</organism>
<dbReference type="InterPro" id="IPR052026">
    <property type="entry name" value="ExeA_AAA_ATPase_DNA-bind"/>
</dbReference>
<dbReference type="Proteomes" id="UP001145050">
    <property type="component" value="Unassembled WGS sequence"/>
</dbReference>
<dbReference type="GO" id="GO:0016887">
    <property type="term" value="F:ATP hydrolysis activity"/>
    <property type="evidence" value="ECO:0007669"/>
    <property type="project" value="InterPro"/>
</dbReference>
<dbReference type="RefSeq" id="WP_272436048.1">
    <property type="nucleotide sequence ID" value="NZ_JAMQKB010000005.1"/>
</dbReference>
<evidence type="ECO:0000259" key="1">
    <source>
        <dbReference type="SMART" id="SM00382"/>
    </source>
</evidence>
<dbReference type="PANTHER" id="PTHR35894">
    <property type="entry name" value="GENERAL SECRETION PATHWAY PROTEIN A-RELATED"/>
    <property type="match status" value="1"/>
</dbReference>
<dbReference type="SMART" id="SM00382">
    <property type="entry name" value="AAA"/>
    <property type="match status" value="1"/>
</dbReference>
<dbReference type="CDD" id="cd00009">
    <property type="entry name" value="AAA"/>
    <property type="match status" value="1"/>
</dbReference>
<dbReference type="Gene3D" id="3.40.50.300">
    <property type="entry name" value="P-loop containing nucleotide triphosphate hydrolases"/>
    <property type="match status" value="1"/>
</dbReference>
<name>A0A9X3WVL8_9BACI</name>
<dbReference type="InterPro" id="IPR003593">
    <property type="entry name" value="AAA+_ATPase"/>
</dbReference>
<keyword evidence="3" id="KW-1185">Reference proteome</keyword>
<dbReference type="AlphaFoldDB" id="A0A9X3WVL8"/>
<dbReference type="SUPFAM" id="SSF52540">
    <property type="entry name" value="P-loop containing nucleoside triphosphate hydrolases"/>
    <property type="match status" value="1"/>
</dbReference>
<evidence type="ECO:0000313" key="2">
    <source>
        <dbReference type="EMBL" id="MDC3424244.1"/>
    </source>
</evidence>
<dbReference type="InterPro" id="IPR049945">
    <property type="entry name" value="AAA_22"/>
</dbReference>
<reference evidence="2" key="1">
    <citation type="submission" date="2022-06" db="EMBL/GenBank/DDBJ databases">
        <title>Aquibacillus sp. a new bacterium isolated from soil saline samples.</title>
        <authorList>
            <person name="Galisteo C."/>
            <person name="De La Haba R."/>
            <person name="Sanchez-Porro C."/>
            <person name="Ventosa A."/>
        </authorList>
    </citation>
    <scope>NUCLEOTIDE SEQUENCE</scope>
    <source>
        <strain evidence="2">3ASR75-11</strain>
    </source>
</reference>
<comment type="caution">
    <text evidence="2">The sequence shown here is derived from an EMBL/GenBank/DDBJ whole genome shotgun (WGS) entry which is preliminary data.</text>
</comment>
<accession>A0A9X3WVL8</accession>
<dbReference type="InterPro" id="IPR027417">
    <property type="entry name" value="P-loop_NTPase"/>
</dbReference>
<dbReference type="Pfam" id="PF13401">
    <property type="entry name" value="AAA_22"/>
    <property type="match status" value="1"/>
</dbReference>